<feature type="binding site" evidence="4">
    <location>
        <position position="195"/>
    </location>
    <ligand>
        <name>Mg(2+)</name>
        <dbReference type="ChEBI" id="CHEBI:18420"/>
    </ligand>
</feature>
<proteinExistence type="inferred from homology"/>
<dbReference type="GO" id="GO:0000287">
    <property type="term" value="F:magnesium ion binding"/>
    <property type="evidence" value="ECO:0007669"/>
    <property type="project" value="UniProtKB-UniRule"/>
</dbReference>
<dbReference type="GO" id="GO:0043748">
    <property type="term" value="F:O-succinylbenzoate synthase activity"/>
    <property type="evidence" value="ECO:0007669"/>
    <property type="project" value="UniProtKB-EC"/>
</dbReference>
<dbReference type="Proteomes" id="UP000377595">
    <property type="component" value="Unassembled WGS sequence"/>
</dbReference>
<comment type="caution">
    <text evidence="6">The sequence shown here is derived from an EMBL/GenBank/DDBJ whole genome shotgun (WGS) entry which is preliminary data.</text>
</comment>
<name>A0A5M3XY49_9ACTN</name>
<comment type="pathway">
    <text evidence="4">Quinol/quinone metabolism; 1,4-dihydroxy-2-naphthoate biosynthesis; 1,4-dihydroxy-2-naphthoate from chorismate: step 4/7.</text>
</comment>
<dbReference type="InterPro" id="IPR029065">
    <property type="entry name" value="Enolase_C-like"/>
</dbReference>
<dbReference type="UniPathway" id="UPA01057">
    <property type="reaction ID" value="UER00165"/>
</dbReference>
<dbReference type="PANTHER" id="PTHR48073">
    <property type="entry name" value="O-SUCCINYLBENZOATE SYNTHASE-RELATED"/>
    <property type="match status" value="1"/>
</dbReference>
<keyword evidence="4" id="KW-0474">Menaquinone biosynthesis</keyword>
<evidence type="ECO:0000256" key="2">
    <source>
        <dbReference type="ARBA" id="ARBA00022842"/>
    </source>
</evidence>
<feature type="active site" description="Proton donor" evidence="4">
    <location>
        <position position="164"/>
    </location>
</feature>
<evidence type="ECO:0000256" key="3">
    <source>
        <dbReference type="ARBA" id="ARBA00023239"/>
    </source>
</evidence>
<dbReference type="Pfam" id="PF18374">
    <property type="entry name" value="Enolase_like_N"/>
    <property type="match status" value="1"/>
</dbReference>
<dbReference type="PANTHER" id="PTHR48073:SF2">
    <property type="entry name" value="O-SUCCINYLBENZOATE SYNTHASE"/>
    <property type="match status" value="1"/>
</dbReference>
<evidence type="ECO:0000256" key="4">
    <source>
        <dbReference type="HAMAP-Rule" id="MF_00470"/>
    </source>
</evidence>
<comment type="similarity">
    <text evidence="4">Belongs to the mandelate racemase/muconate lactonizing enzyme family. MenC type 1 subfamily.</text>
</comment>
<evidence type="ECO:0000313" key="6">
    <source>
        <dbReference type="EMBL" id="GES26065.1"/>
    </source>
</evidence>
<dbReference type="InterPro" id="IPR010196">
    <property type="entry name" value="OSB_synthase_MenC1"/>
</dbReference>
<dbReference type="HAMAP" id="MF_00470">
    <property type="entry name" value="MenC_1"/>
    <property type="match status" value="1"/>
</dbReference>
<dbReference type="SFLD" id="SFLDF00009">
    <property type="entry name" value="o-succinylbenzoate_synthase"/>
    <property type="match status" value="1"/>
</dbReference>
<keyword evidence="2 4" id="KW-0460">Magnesium</keyword>
<gene>
    <name evidence="6" type="primary">menC_4</name>
    <name evidence="4" type="synonym">menC</name>
    <name evidence="6" type="ORF">Aple_089640</name>
</gene>
<comment type="catalytic activity">
    <reaction evidence="4">
        <text>(1R,6R)-6-hydroxy-2-succinyl-cyclohexa-2,4-diene-1-carboxylate = 2-succinylbenzoate + H2O</text>
        <dbReference type="Rhea" id="RHEA:10196"/>
        <dbReference type="ChEBI" id="CHEBI:15377"/>
        <dbReference type="ChEBI" id="CHEBI:18325"/>
        <dbReference type="ChEBI" id="CHEBI:58689"/>
        <dbReference type="EC" id="4.2.1.113"/>
    </reaction>
</comment>
<dbReference type="InterPro" id="IPR013342">
    <property type="entry name" value="Mandelate_racemase_C"/>
</dbReference>
<feature type="domain" description="Mandelate racemase/muconate lactonizing enzyme C-terminal" evidence="5">
    <location>
        <begin position="143"/>
        <end position="240"/>
    </location>
</feature>
<accession>A0A5M3XY49</accession>
<evidence type="ECO:0000313" key="7">
    <source>
        <dbReference type="Proteomes" id="UP000377595"/>
    </source>
</evidence>
<keyword evidence="1 4" id="KW-0479">Metal-binding</keyword>
<dbReference type="SFLD" id="SFLDS00001">
    <property type="entry name" value="Enolase"/>
    <property type="match status" value="1"/>
</dbReference>
<dbReference type="Pfam" id="PF13378">
    <property type="entry name" value="MR_MLE_C"/>
    <property type="match status" value="1"/>
</dbReference>
<keyword evidence="7" id="KW-1185">Reference proteome</keyword>
<comment type="pathway">
    <text evidence="4">Quinol/quinone metabolism; menaquinone biosynthesis.</text>
</comment>
<dbReference type="CDD" id="cd03320">
    <property type="entry name" value="OSBS"/>
    <property type="match status" value="1"/>
</dbReference>
<comment type="function">
    <text evidence="4">Converts 2-succinyl-6-hydroxy-2,4-cyclohexadiene-1-carboxylate (SHCHC) to 2-succinylbenzoate (OSB).</text>
</comment>
<dbReference type="SMART" id="SM00922">
    <property type="entry name" value="MR_MLE"/>
    <property type="match status" value="1"/>
</dbReference>
<evidence type="ECO:0000259" key="5">
    <source>
        <dbReference type="SMART" id="SM00922"/>
    </source>
</evidence>
<reference evidence="6 7" key="1">
    <citation type="submission" date="2019-10" db="EMBL/GenBank/DDBJ databases">
        <title>Whole genome shotgun sequence of Acrocarpospora pleiomorpha NBRC 16267.</title>
        <authorList>
            <person name="Ichikawa N."/>
            <person name="Kimura A."/>
            <person name="Kitahashi Y."/>
            <person name="Komaki H."/>
            <person name="Oguchi A."/>
        </authorList>
    </citation>
    <scope>NUCLEOTIDE SEQUENCE [LARGE SCALE GENOMIC DNA]</scope>
    <source>
        <strain evidence="6 7">NBRC 16267</strain>
    </source>
</reference>
<keyword evidence="3 4" id="KW-0456">Lyase</keyword>
<dbReference type="Gene3D" id="3.20.20.120">
    <property type="entry name" value="Enolase-like C-terminal domain"/>
    <property type="match status" value="1"/>
</dbReference>
<dbReference type="SUPFAM" id="SSF51604">
    <property type="entry name" value="Enolase C-terminal domain-like"/>
    <property type="match status" value="1"/>
</dbReference>
<sequence>MDSAFWHARKISDKGVIYPAATARLGFLVDRPEGPGRAVTARRLGGGCRVMRRLSPQPTSPVEASATMTTRVFGIPMSLRFRGQTAREGVLLRGPAGWGEFSPFPEYGPAECARWLACAREAAFEGWPDPVRSTIPVNATIPAVPAARAFELAKASGCGTAKIKVAERGQDFAADLARVEAVRDALGPAGKIRVDANGGWDVDEAVLRLKELNRFTLEYAEQPCPSLDELAQVRRRVDVPIAADESIRKAEDPLRVRAAEAADIAVVKVQPLGGVRAALRVVEACGLPAVVSSAVETSVGLAAGLALAAALPELPYACGLGTMSLLTGDVVADSLTPVAGAIAVRRPEVDEAALARFEIESPKWVRRMEEAAACLAR</sequence>
<feature type="binding site" evidence="4">
    <location>
        <position position="244"/>
    </location>
    <ligand>
        <name>Mg(2+)</name>
        <dbReference type="ChEBI" id="CHEBI:18420"/>
    </ligand>
</feature>
<dbReference type="NCBIfam" id="NF002782">
    <property type="entry name" value="PRK02901.1"/>
    <property type="match status" value="1"/>
</dbReference>
<dbReference type="AlphaFoldDB" id="A0A5M3XY49"/>
<feature type="binding site" evidence="4">
    <location>
        <position position="221"/>
    </location>
    <ligand>
        <name>Mg(2+)</name>
        <dbReference type="ChEBI" id="CHEBI:18420"/>
    </ligand>
</feature>
<comment type="cofactor">
    <cofactor evidence="4">
        <name>a divalent metal cation</name>
        <dbReference type="ChEBI" id="CHEBI:60240"/>
    </cofactor>
</comment>
<dbReference type="EC" id="4.2.1.113" evidence="4"/>
<organism evidence="6 7">
    <name type="scientific">Acrocarpospora pleiomorpha</name>
    <dbReference type="NCBI Taxonomy" id="90975"/>
    <lineage>
        <taxon>Bacteria</taxon>
        <taxon>Bacillati</taxon>
        <taxon>Actinomycetota</taxon>
        <taxon>Actinomycetes</taxon>
        <taxon>Streptosporangiales</taxon>
        <taxon>Streptosporangiaceae</taxon>
        <taxon>Acrocarpospora</taxon>
    </lineage>
</organism>
<dbReference type="UniPathway" id="UPA00079"/>
<dbReference type="EMBL" id="BLAF01000078">
    <property type="protein sequence ID" value="GES26065.1"/>
    <property type="molecule type" value="Genomic_DNA"/>
</dbReference>
<feature type="active site" description="Proton acceptor" evidence="4">
    <location>
        <position position="268"/>
    </location>
</feature>
<dbReference type="InterPro" id="IPR036849">
    <property type="entry name" value="Enolase-like_C_sf"/>
</dbReference>
<dbReference type="SFLD" id="SFLDG00180">
    <property type="entry name" value="muconate_cycloisomerase"/>
    <property type="match status" value="1"/>
</dbReference>
<evidence type="ECO:0000256" key="1">
    <source>
        <dbReference type="ARBA" id="ARBA00022723"/>
    </source>
</evidence>
<protein>
    <recommendedName>
        <fullName evidence="4">o-succinylbenzoate synthase</fullName>
        <shortName evidence="4">OSB synthase</shortName>
        <shortName evidence="4">OSBS</shortName>
        <ecNumber evidence="4">4.2.1.113</ecNumber>
    </recommendedName>
    <alternativeName>
        <fullName evidence="4">4-(2'-carboxyphenyl)-4-oxybutyric acid synthase</fullName>
    </alternativeName>
    <alternativeName>
        <fullName evidence="4">o-succinylbenzoic acid synthase</fullName>
    </alternativeName>
</protein>
<dbReference type="GO" id="GO:0009234">
    <property type="term" value="P:menaquinone biosynthetic process"/>
    <property type="evidence" value="ECO:0007669"/>
    <property type="project" value="UniProtKB-UniRule"/>
</dbReference>